<proteinExistence type="evidence at transcript level"/>
<reference evidence="3" key="1">
    <citation type="journal article" date="2020" name="Mar. Drugs">
        <title>Transcriptomic Analysis of Four Cerianthid (Cnidaria, Ceriantharia) Venoms.</title>
        <authorList>
            <person name="Klompen A.M.L."/>
            <person name="Macrander J."/>
            <person name="Reitzel A.M."/>
            <person name="Stampar S.N."/>
        </authorList>
    </citation>
    <scope>NUCLEOTIDE SEQUENCE</scope>
</reference>
<dbReference type="GO" id="GO:0016020">
    <property type="term" value="C:membrane"/>
    <property type="evidence" value="ECO:0007669"/>
    <property type="project" value="InterPro"/>
</dbReference>
<dbReference type="SUPFAM" id="SSF57501">
    <property type="entry name" value="Cystine-knot cytokines"/>
    <property type="match status" value="1"/>
</dbReference>
<feature type="chain" id="PRO_5028903881" evidence="1">
    <location>
        <begin position="23"/>
        <end position="293"/>
    </location>
</feature>
<sequence length="293" mass="33226">MLIRLVCSALLLAIFLQHNVQAIPEELLEKMKDVKSMEDFKRVFEFPDDVETIKIPLSDEELSKRDILPEGHVINTTISTAPATPLSIAICRPYPTPMVVPLQLEDMFIYFPSHVMLHRCAGSCLIDPRSVYCAPTRQTDMGVLVAKAEYSLTKRGVQITKRNMVEVRVVNHTECGVACVAGSHMCEPNRTKWVQNKCRCECEVEKVNATCDHIIHKLDEIDCSCRCKSQATVCTDDKREWSEKTCQCECKQSIVKRCERKNKLLDESSCECYCAPYTCPPGQSKENYDCTCV</sequence>
<dbReference type="GO" id="GO:0008083">
    <property type="term" value="F:growth factor activity"/>
    <property type="evidence" value="ECO:0007669"/>
    <property type="project" value="InterPro"/>
</dbReference>
<organism evidence="3">
    <name type="scientific">Ceriantheomorphe brasiliensis</name>
    <dbReference type="NCBI Taxonomy" id="1048506"/>
    <lineage>
        <taxon>Eukaryota</taxon>
        <taxon>Metazoa</taxon>
        <taxon>Cnidaria</taxon>
        <taxon>Anthozoa</taxon>
        <taxon>Ceriantharia</taxon>
        <taxon>Spirularia</taxon>
        <taxon>Cerianthidae</taxon>
        <taxon>Ceriantheomorphe</taxon>
    </lineage>
</organism>
<evidence type="ECO:0000259" key="2">
    <source>
        <dbReference type="PROSITE" id="PS50278"/>
    </source>
</evidence>
<evidence type="ECO:0000256" key="1">
    <source>
        <dbReference type="SAM" id="SignalP"/>
    </source>
</evidence>
<evidence type="ECO:0000313" key="3">
    <source>
        <dbReference type="EMBL" id="QNH72559.1"/>
    </source>
</evidence>
<dbReference type="InterPro" id="IPR029034">
    <property type="entry name" value="Cystine-knot_cytokine"/>
</dbReference>
<dbReference type="SMART" id="SM00141">
    <property type="entry name" value="PDGF"/>
    <property type="match status" value="1"/>
</dbReference>
<dbReference type="PROSITE" id="PS50278">
    <property type="entry name" value="PDGF_2"/>
    <property type="match status" value="1"/>
</dbReference>
<feature type="domain" description="Platelet-derived growth factor (PDGF) family profile" evidence="2">
    <location>
        <begin position="107"/>
        <end position="175"/>
    </location>
</feature>
<keyword evidence="1" id="KW-0732">Signal</keyword>
<dbReference type="AlphaFoldDB" id="A0A7G7WZ70"/>
<protein>
    <submittedName>
        <fullName evidence="3">Toxin candidate TRINITY_DN16726_c0_g1_i1</fullName>
    </submittedName>
</protein>
<reference evidence="3" key="2">
    <citation type="submission" date="2020-07" db="EMBL/GenBank/DDBJ databases">
        <authorList>
            <person name="Klompen A.L."/>
            <person name="Macrander J."/>
            <person name="Reitzel A.M."/>
            <person name="Stampar S.N."/>
        </authorList>
    </citation>
    <scope>NUCLEOTIDE SEQUENCE</scope>
</reference>
<feature type="signal peptide" evidence="1">
    <location>
        <begin position="1"/>
        <end position="22"/>
    </location>
</feature>
<accession>A0A7G7WZ70</accession>
<dbReference type="InterPro" id="IPR000072">
    <property type="entry name" value="PDGF/VEGF_dom"/>
</dbReference>
<dbReference type="EMBL" id="MT747625">
    <property type="protein sequence ID" value="QNH72559.1"/>
    <property type="molecule type" value="mRNA"/>
</dbReference>
<dbReference type="Gene3D" id="2.10.90.10">
    <property type="entry name" value="Cystine-knot cytokines"/>
    <property type="match status" value="1"/>
</dbReference>
<name>A0A7G7WZ70_9CNID</name>